<comment type="caution">
    <text evidence="2">The sequence shown here is derived from an EMBL/GenBank/DDBJ whole genome shotgun (WGS) entry which is preliminary data.</text>
</comment>
<protein>
    <submittedName>
        <fullName evidence="2">PilZ domain-containing protein</fullName>
    </submittedName>
</protein>
<dbReference type="Pfam" id="PF07238">
    <property type="entry name" value="PilZ"/>
    <property type="match status" value="1"/>
</dbReference>
<gene>
    <name evidence="2" type="ORF">FPZ45_23405</name>
</gene>
<accession>A0A559J6M0</accession>
<evidence type="ECO:0000259" key="1">
    <source>
        <dbReference type="Pfam" id="PF07238"/>
    </source>
</evidence>
<keyword evidence="3" id="KW-1185">Reference proteome</keyword>
<dbReference type="RefSeq" id="WP_144707069.1">
    <property type="nucleotide sequence ID" value="NZ_VNJJ01000022.1"/>
</dbReference>
<dbReference type="Gene3D" id="2.40.10.220">
    <property type="entry name" value="predicted glycosyltransferase like domains"/>
    <property type="match status" value="1"/>
</dbReference>
<dbReference type="InterPro" id="IPR009875">
    <property type="entry name" value="PilZ_domain"/>
</dbReference>
<dbReference type="GO" id="GO:0035438">
    <property type="term" value="F:cyclic-di-GMP binding"/>
    <property type="evidence" value="ECO:0007669"/>
    <property type="project" value="InterPro"/>
</dbReference>
<feature type="domain" description="PilZ" evidence="1">
    <location>
        <begin position="105"/>
        <end position="213"/>
    </location>
</feature>
<evidence type="ECO:0000313" key="3">
    <source>
        <dbReference type="Proteomes" id="UP000316330"/>
    </source>
</evidence>
<reference evidence="2 3" key="1">
    <citation type="submission" date="2019-07" db="EMBL/GenBank/DDBJ databases">
        <authorList>
            <person name="Kim J."/>
        </authorList>
    </citation>
    <scope>NUCLEOTIDE SEQUENCE [LARGE SCALE GENOMIC DNA]</scope>
    <source>
        <strain evidence="2 3">G13</strain>
    </source>
</reference>
<dbReference type="Proteomes" id="UP000316330">
    <property type="component" value="Unassembled WGS sequence"/>
</dbReference>
<dbReference type="OrthoDB" id="2566152at2"/>
<dbReference type="AlphaFoldDB" id="A0A559J6M0"/>
<proteinExistence type="predicted"/>
<organism evidence="2 3">
    <name type="scientific">Cohnella terricola</name>
    <dbReference type="NCBI Taxonomy" id="1289167"/>
    <lineage>
        <taxon>Bacteria</taxon>
        <taxon>Bacillati</taxon>
        <taxon>Bacillota</taxon>
        <taxon>Bacilli</taxon>
        <taxon>Bacillales</taxon>
        <taxon>Paenibacillaceae</taxon>
        <taxon>Cohnella</taxon>
    </lineage>
</organism>
<evidence type="ECO:0000313" key="2">
    <source>
        <dbReference type="EMBL" id="TVX95476.1"/>
    </source>
</evidence>
<name>A0A559J6M0_9BACL</name>
<dbReference type="EMBL" id="VNJJ01000022">
    <property type="protein sequence ID" value="TVX95476.1"/>
    <property type="molecule type" value="Genomic_DNA"/>
</dbReference>
<sequence>MTQANDNHSVLSELEKDLLPLNVLLHCRTVVEGKNFVSTGVMTHVEGELFEVELHEFDQFDLGETAKLTVYSPAGIQTISSVVFAKYEGAIALLQPPDLHKRFKERREHPRVEIEGTAQIVSILTGPAEKAGEESLPEMQIHDISISGISFSGQDAPFFATKSRLKAKVNIGFSFECEFDIVRRDRHEGLLHCGAKMHVLEPEMLRPLRALILRQQVQKNAKNRENLMKKRAEKGNA</sequence>